<evidence type="ECO:0000313" key="1">
    <source>
        <dbReference type="EMBL" id="TYL92035.1"/>
    </source>
</evidence>
<sequence>MPKLPATLQHTVSTRPVLFARAAVGRLLALVRSSYLRHRGAYASFDEAIAAVRPGALVGYDNDEVVMHSFEYMSELKLEDYPVLFWLNRLLPRVDTVLDAGGHLGTKYRAFSRYLELEGTIDWIIYDLPAIVRVGRQFVDEGKLRGPTFIGDLSDAPDADVLLASGLLQYLDVPFDTFLKRLPALPRHLLLNKVQTREGPTVVTLENFECAEIPYQIRDRTEFLTTLGTLGYDVIDEWLIPGLSRTIQTHPHLGRSTSRGYYARLRVT</sequence>
<keyword evidence="1" id="KW-0808">Transferase</keyword>
<dbReference type="Proteomes" id="UP000324758">
    <property type="component" value="Unassembled WGS sequence"/>
</dbReference>
<dbReference type="AlphaFoldDB" id="A0A5D3KKC6"/>
<protein>
    <submittedName>
        <fullName evidence="1">Methyltransferase, TIGR04325 family</fullName>
        <ecNumber evidence="1">2.1.1.-</ecNumber>
    </submittedName>
</protein>
<dbReference type="NCBIfam" id="TIGR04325">
    <property type="entry name" value="MTase_LIC12133"/>
    <property type="match status" value="1"/>
</dbReference>
<dbReference type="InterPro" id="IPR029063">
    <property type="entry name" value="SAM-dependent_MTases_sf"/>
</dbReference>
<organism evidence="1 2">
    <name type="scientific">Bradyrhizobium rifense</name>
    <dbReference type="NCBI Taxonomy" id="515499"/>
    <lineage>
        <taxon>Bacteria</taxon>
        <taxon>Pseudomonadati</taxon>
        <taxon>Pseudomonadota</taxon>
        <taxon>Alphaproteobacteria</taxon>
        <taxon>Hyphomicrobiales</taxon>
        <taxon>Nitrobacteraceae</taxon>
        <taxon>Bradyrhizobium</taxon>
    </lineage>
</organism>
<dbReference type="GO" id="GO:0008168">
    <property type="term" value="F:methyltransferase activity"/>
    <property type="evidence" value="ECO:0007669"/>
    <property type="project" value="UniProtKB-KW"/>
</dbReference>
<comment type="caution">
    <text evidence="1">The sequence shown here is derived from an EMBL/GenBank/DDBJ whole genome shotgun (WGS) entry which is preliminary data.</text>
</comment>
<dbReference type="EMBL" id="VSSS01000041">
    <property type="protein sequence ID" value="TYL92035.1"/>
    <property type="molecule type" value="Genomic_DNA"/>
</dbReference>
<dbReference type="OrthoDB" id="118271at2"/>
<dbReference type="InterPro" id="IPR027612">
    <property type="entry name" value="Put_MTase_LIC12133"/>
</dbReference>
<dbReference type="RefSeq" id="WP_148775108.1">
    <property type="nucleotide sequence ID" value="NZ_VSSS01000041.1"/>
</dbReference>
<reference evidence="1 2" key="1">
    <citation type="submission" date="2019-08" db="EMBL/GenBank/DDBJ databases">
        <title>Bradyrhizobium hipponensis sp. nov., a rhizobium isolated from a Lupinus angustifolius root nodule in Tunisia.</title>
        <authorList>
            <person name="Off K."/>
            <person name="Rejili M."/>
            <person name="Mars M."/>
            <person name="Brachmann A."/>
            <person name="Marin M."/>
        </authorList>
    </citation>
    <scope>NUCLEOTIDE SEQUENCE [LARGE SCALE GENOMIC DNA]</scope>
    <source>
        <strain evidence="1 2">CTAW71</strain>
    </source>
</reference>
<keyword evidence="1" id="KW-0489">Methyltransferase</keyword>
<dbReference type="SUPFAM" id="SSF53335">
    <property type="entry name" value="S-adenosyl-L-methionine-dependent methyltransferases"/>
    <property type="match status" value="1"/>
</dbReference>
<dbReference type="GO" id="GO:0032259">
    <property type="term" value="P:methylation"/>
    <property type="evidence" value="ECO:0007669"/>
    <property type="project" value="UniProtKB-KW"/>
</dbReference>
<proteinExistence type="predicted"/>
<evidence type="ECO:0000313" key="2">
    <source>
        <dbReference type="Proteomes" id="UP000324758"/>
    </source>
</evidence>
<name>A0A5D3KKC6_9BRAD</name>
<keyword evidence="2" id="KW-1185">Reference proteome</keyword>
<dbReference type="EC" id="2.1.1.-" evidence="1"/>
<accession>A0A5D3KKC6</accession>
<gene>
    <name evidence="1" type="ORF">FXB40_26685</name>
</gene>